<gene>
    <name evidence="2" type="ORF">ABWT76_003576</name>
</gene>
<dbReference type="EMBL" id="CP159837">
    <property type="protein sequence ID" value="XCM34932.1"/>
    <property type="molecule type" value="Genomic_DNA"/>
</dbReference>
<keyword evidence="1" id="KW-0472">Membrane</keyword>
<dbReference type="RefSeq" id="WP_054468810.1">
    <property type="nucleotide sequence ID" value="NZ_CP159837.1"/>
</dbReference>
<proteinExistence type="predicted"/>
<protein>
    <recommendedName>
        <fullName evidence="3">Bacterial Pleckstrin homology domain-containing protein</fullName>
    </recommendedName>
</protein>
<reference evidence="2" key="1">
    <citation type="submission" date="2024-07" db="EMBL/GenBank/DDBJ databases">
        <authorList>
            <person name="Kim Y.J."/>
            <person name="Jeong J.Y."/>
        </authorList>
    </citation>
    <scope>NUCLEOTIDE SEQUENCE</scope>
    <source>
        <strain evidence="2">GIHE-MW2</strain>
    </source>
</reference>
<feature type="transmembrane region" description="Helical" evidence="1">
    <location>
        <begin position="12"/>
        <end position="29"/>
    </location>
</feature>
<evidence type="ECO:0000256" key="1">
    <source>
        <dbReference type="SAM" id="Phobius"/>
    </source>
</evidence>
<evidence type="ECO:0008006" key="3">
    <source>
        <dbReference type="Google" id="ProtNLM"/>
    </source>
</evidence>
<keyword evidence="1" id="KW-1133">Transmembrane helix</keyword>
<name>A0AAU8J9P8_9CYAN</name>
<keyword evidence="1" id="KW-0812">Transmembrane</keyword>
<organism evidence="2">
    <name type="scientific">Planktothricoides raciborskii GIHE-MW2</name>
    <dbReference type="NCBI Taxonomy" id="2792601"/>
    <lineage>
        <taxon>Bacteria</taxon>
        <taxon>Bacillati</taxon>
        <taxon>Cyanobacteriota</taxon>
        <taxon>Cyanophyceae</taxon>
        <taxon>Oscillatoriophycideae</taxon>
        <taxon>Oscillatoriales</taxon>
        <taxon>Oscillatoriaceae</taxon>
        <taxon>Planktothricoides</taxon>
    </lineage>
</organism>
<accession>A0AAU8J9P8</accession>
<evidence type="ECO:0000313" key="2">
    <source>
        <dbReference type="EMBL" id="XCM34932.1"/>
    </source>
</evidence>
<dbReference type="AlphaFoldDB" id="A0AAU8J9P8"/>
<sequence length="144" mass="16135">MNTYKHTQIGTMILIGAALIVPMIIFLVFKGFLLIAGFTAFMLILMTILFGSLTVEITETKIYCWFGLGLVRKQFDLAEITAVETIRYPWYYGWGIRLTPKGWMFNVSGLDAVEITRRSGKHFLIGTDQPHKLASAISQAAGLL</sequence>
<feature type="transmembrane region" description="Helical" evidence="1">
    <location>
        <begin position="35"/>
        <end position="55"/>
    </location>
</feature>